<sequence>MGAKVRRAPHFDAYNIRCQSETGAKVRWALKAALPNKLKDCLSAILGLPDRNLFRKEWKMFRILREVPKQKRNEVYTRQTLIHDIQNLREDKSKKDDAFQNNSLKKCFSHCQNFPKSSTKDNNMTSLSHLSSTNVTSLPVTYDNVMVLFPKTKVIKLLSSIIGIMLLLVVMLIGCYLTERCKKHRYH</sequence>
<accession>A0A915JU59</accession>
<name>A0A915JU59_ROMCU</name>
<proteinExistence type="predicted"/>
<keyword evidence="1" id="KW-0812">Transmembrane</keyword>
<dbReference type="Proteomes" id="UP000887565">
    <property type="component" value="Unplaced"/>
</dbReference>
<evidence type="ECO:0000313" key="3">
    <source>
        <dbReference type="WBParaSite" id="nRc.2.0.1.t29801-RA"/>
    </source>
</evidence>
<keyword evidence="1" id="KW-0472">Membrane</keyword>
<dbReference type="AlphaFoldDB" id="A0A915JU59"/>
<reference evidence="3" key="1">
    <citation type="submission" date="2022-11" db="UniProtKB">
        <authorList>
            <consortium name="WormBaseParasite"/>
        </authorList>
    </citation>
    <scope>IDENTIFICATION</scope>
</reference>
<feature type="transmembrane region" description="Helical" evidence="1">
    <location>
        <begin position="157"/>
        <end position="177"/>
    </location>
</feature>
<dbReference type="WBParaSite" id="nRc.2.0.1.t29801-RA">
    <property type="protein sequence ID" value="nRc.2.0.1.t29801-RA"/>
    <property type="gene ID" value="nRc.2.0.1.g29801"/>
</dbReference>
<keyword evidence="2" id="KW-1185">Reference proteome</keyword>
<organism evidence="2 3">
    <name type="scientific">Romanomermis culicivorax</name>
    <name type="common">Nematode worm</name>
    <dbReference type="NCBI Taxonomy" id="13658"/>
    <lineage>
        <taxon>Eukaryota</taxon>
        <taxon>Metazoa</taxon>
        <taxon>Ecdysozoa</taxon>
        <taxon>Nematoda</taxon>
        <taxon>Enoplea</taxon>
        <taxon>Dorylaimia</taxon>
        <taxon>Mermithida</taxon>
        <taxon>Mermithoidea</taxon>
        <taxon>Mermithidae</taxon>
        <taxon>Romanomermis</taxon>
    </lineage>
</organism>
<evidence type="ECO:0000313" key="2">
    <source>
        <dbReference type="Proteomes" id="UP000887565"/>
    </source>
</evidence>
<evidence type="ECO:0000256" key="1">
    <source>
        <dbReference type="SAM" id="Phobius"/>
    </source>
</evidence>
<protein>
    <submittedName>
        <fullName evidence="3">Uncharacterized protein</fullName>
    </submittedName>
</protein>
<keyword evidence="1" id="KW-1133">Transmembrane helix</keyword>